<accession>A0A1E5V5X5</accession>
<keyword evidence="2" id="KW-1185">Reference proteome</keyword>
<dbReference type="AlphaFoldDB" id="A0A1E5V5X5"/>
<feature type="non-terminal residue" evidence="1">
    <location>
        <position position="1"/>
    </location>
</feature>
<comment type="caution">
    <text evidence="1">The sequence shown here is derived from an EMBL/GenBank/DDBJ whole genome shotgun (WGS) entry which is preliminary data.</text>
</comment>
<name>A0A1E5V5X5_9POAL</name>
<evidence type="ECO:0000313" key="1">
    <source>
        <dbReference type="EMBL" id="OEL20385.1"/>
    </source>
</evidence>
<gene>
    <name evidence="1" type="ORF">BAE44_0018597</name>
</gene>
<dbReference type="EMBL" id="LWDX02050852">
    <property type="protein sequence ID" value="OEL20385.1"/>
    <property type="molecule type" value="Genomic_DNA"/>
</dbReference>
<protein>
    <submittedName>
        <fullName evidence="1">Uncharacterized protein</fullName>
    </submittedName>
</protein>
<organism evidence="1 2">
    <name type="scientific">Dichanthelium oligosanthes</name>
    <dbReference type="NCBI Taxonomy" id="888268"/>
    <lineage>
        <taxon>Eukaryota</taxon>
        <taxon>Viridiplantae</taxon>
        <taxon>Streptophyta</taxon>
        <taxon>Embryophyta</taxon>
        <taxon>Tracheophyta</taxon>
        <taxon>Spermatophyta</taxon>
        <taxon>Magnoliopsida</taxon>
        <taxon>Liliopsida</taxon>
        <taxon>Poales</taxon>
        <taxon>Poaceae</taxon>
        <taxon>PACMAD clade</taxon>
        <taxon>Panicoideae</taxon>
        <taxon>Panicodae</taxon>
        <taxon>Paniceae</taxon>
        <taxon>Dichantheliinae</taxon>
        <taxon>Dichanthelium</taxon>
    </lineage>
</organism>
<reference evidence="1 2" key="1">
    <citation type="submission" date="2016-09" db="EMBL/GenBank/DDBJ databases">
        <title>The draft genome of Dichanthelium oligosanthes: A C3 panicoid grass species.</title>
        <authorList>
            <person name="Studer A.J."/>
            <person name="Schnable J.C."/>
            <person name="Brutnell T.P."/>
        </authorList>
    </citation>
    <scope>NUCLEOTIDE SEQUENCE [LARGE SCALE GENOMIC DNA]</scope>
    <source>
        <strain evidence="2">cv. Kellogg 1175</strain>
        <tissue evidence="1">Leaf</tissue>
    </source>
</reference>
<dbReference type="Proteomes" id="UP000095767">
    <property type="component" value="Unassembled WGS sequence"/>
</dbReference>
<evidence type="ECO:0000313" key="2">
    <source>
        <dbReference type="Proteomes" id="UP000095767"/>
    </source>
</evidence>
<sequence length="46" mass="5232">LRTTTTKTLFIRKGFYTLTRSSSTVDPVMLKSNHTLVSRAHILLIL</sequence>
<proteinExistence type="predicted"/>